<reference evidence="2 3" key="2">
    <citation type="journal article" date="2021" name="Int. J. Syst. Evol. Microbiol.">
        <title>Isolation and Polyphasic Characterization of Desulfuromonas versatilis sp. Nov., an Electrogenic Bacteria Capable of Versatile Metabolism Isolated from a Graphene Oxide-Reducing Enrichment Culture.</title>
        <authorList>
            <person name="Xie L."/>
            <person name="Yoshida N."/>
            <person name="Ishii S."/>
            <person name="Meng L."/>
        </authorList>
    </citation>
    <scope>NUCLEOTIDE SEQUENCE [LARGE SCALE GENOMIC DNA]</scope>
    <source>
        <strain evidence="2 3">NIT-T3</strain>
    </source>
</reference>
<dbReference type="InterPro" id="IPR005175">
    <property type="entry name" value="PPC_dom"/>
</dbReference>
<gene>
    <name evidence="2" type="ORF">DESUT3_25960</name>
</gene>
<dbReference type="Proteomes" id="UP001319827">
    <property type="component" value="Chromosome"/>
</dbReference>
<accession>A0ABN6E049</accession>
<evidence type="ECO:0000259" key="1">
    <source>
        <dbReference type="PROSITE" id="PS51742"/>
    </source>
</evidence>
<dbReference type="CDD" id="cd11378">
    <property type="entry name" value="DUF296"/>
    <property type="match status" value="1"/>
</dbReference>
<dbReference type="Pfam" id="PF03479">
    <property type="entry name" value="PCC"/>
    <property type="match status" value="1"/>
</dbReference>
<dbReference type="PANTHER" id="PTHR34988:SF1">
    <property type="entry name" value="DNA-BINDING PROTEIN"/>
    <property type="match status" value="1"/>
</dbReference>
<protein>
    <recommendedName>
        <fullName evidence="1">PPC domain-containing protein</fullName>
    </recommendedName>
</protein>
<proteinExistence type="predicted"/>
<organism evidence="2 3">
    <name type="scientific">Desulfuromonas versatilis</name>
    <dbReference type="NCBI Taxonomy" id="2802975"/>
    <lineage>
        <taxon>Bacteria</taxon>
        <taxon>Pseudomonadati</taxon>
        <taxon>Thermodesulfobacteriota</taxon>
        <taxon>Desulfuromonadia</taxon>
        <taxon>Desulfuromonadales</taxon>
        <taxon>Desulfuromonadaceae</taxon>
        <taxon>Desulfuromonas</taxon>
    </lineage>
</organism>
<dbReference type="PROSITE" id="PS51742">
    <property type="entry name" value="PPC"/>
    <property type="match status" value="1"/>
</dbReference>
<dbReference type="PANTHER" id="PTHR34988">
    <property type="entry name" value="PROTEIN, PUTATIVE-RELATED"/>
    <property type="match status" value="1"/>
</dbReference>
<evidence type="ECO:0000313" key="3">
    <source>
        <dbReference type="Proteomes" id="UP001319827"/>
    </source>
</evidence>
<sequence length="157" mass="17116">MEGFWYKEWSQGRRFVIKISPGEPLRKRLLEFAASAGVKNAVIVSAVGSVKNVRFRGIKAGARLPITEPRMHQHEAAGPLELLGLEGNLITDEKGEIDSHLHVLLGKSSGEVVGGHLFDAEVFATCEILLTEMLVEGIERHPSKSGGVSTIFIDEEA</sequence>
<keyword evidence="3" id="KW-1185">Reference proteome</keyword>
<dbReference type="RefSeq" id="WP_221248947.1">
    <property type="nucleotide sequence ID" value="NZ_AP024355.1"/>
</dbReference>
<name>A0ABN6E049_9BACT</name>
<evidence type="ECO:0000313" key="2">
    <source>
        <dbReference type="EMBL" id="BCR05527.1"/>
    </source>
</evidence>
<dbReference type="EMBL" id="AP024355">
    <property type="protein sequence ID" value="BCR05527.1"/>
    <property type="molecule type" value="Genomic_DNA"/>
</dbReference>
<dbReference type="Gene3D" id="3.30.1330.80">
    <property type="entry name" value="Hypothetical protein, similar to alpha- acetolactate decarboxylase, domain 2"/>
    <property type="match status" value="1"/>
</dbReference>
<feature type="domain" description="PPC" evidence="1">
    <location>
        <begin position="9"/>
        <end position="154"/>
    </location>
</feature>
<reference evidence="2 3" key="1">
    <citation type="journal article" date="2016" name="C (Basel)">
        <title>Selective Growth of and Electricity Production by Marine Exoelectrogenic Bacteria in Self-Aggregated Hydrogel of Microbially Reduced Graphene Oxide.</title>
        <authorList>
            <person name="Yoshida N."/>
            <person name="Goto Y."/>
            <person name="Miyata Y."/>
        </authorList>
    </citation>
    <scope>NUCLEOTIDE SEQUENCE [LARGE SCALE GENOMIC DNA]</scope>
    <source>
        <strain evidence="2 3">NIT-T3</strain>
    </source>
</reference>
<dbReference type="SUPFAM" id="SSF117856">
    <property type="entry name" value="AF0104/ALDC/Ptd012-like"/>
    <property type="match status" value="1"/>
</dbReference>